<organism evidence="2 3">
    <name type="scientific">Comamonas piscis</name>
    <dbReference type="NCBI Taxonomy" id="1562974"/>
    <lineage>
        <taxon>Bacteria</taxon>
        <taxon>Pseudomonadati</taxon>
        <taxon>Pseudomonadota</taxon>
        <taxon>Betaproteobacteria</taxon>
        <taxon>Burkholderiales</taxon>
        <taxon>Comamonadaceae</taxon>
        <taxon>Comamonas</taxon>
    </lineage>
</organism>
<dbReference type="AlphaFoldDB" id="A0A7G5ED22"/>
<evidence type="ECO:0000256" key="1">
    <source>
        <dbReference type="SAM" id="Phobius"/>
    </source>
</evidence>
<keyword evidence="1" id="KW-1133">Transmembrane helix</keyword>
<dbReference type="KEGG" id="cpis:HS961_03095"/>
<feature type="transmembrane region" description="Helical" evidence="1">
    <location>
        <begin position="46"/>
        <end position="68"/>
    </location>
</feature>
<keyword evidence="1" id="KW-0472">Membrane</keyword>
<feature type="transmembrane region" description="Helical" evidence="1">
    <location>
        <begin position="182"/>
        <end position="201"/>
    </location>
</feature>
<proteinExistence type="predicted"/>
<dbReference type="EMBL" id="CP058554">
    <property type="protein sequence ID" value="QMV71897.1"/>
    <property type="molecule type" value="Genomic_DNA"/>
</dbReference>
<evidence type="ECO:0000313" key="2">
    <source>
        <dbReference type="EMBL" id="QMV71897.1"/>
    </source>
</evidence>
<gene>
    <name evidence="2" type="ORF">HS961_03095</name>
</gene>
<keyword evidence="1" id="KW-0812">Transmembrane</keyword>
<feature type="transmembrane region" description="Helical" evidence="1">
    <location>
        <begin position="222"/>
        <end position="242"/>
    </location>
</feature>
<reference evidence="2 3" key="1">
    <citation type="journal article" date="2020" name="G3 (Bethesda)">
        <title>CeMbio - The Caenorhabditis elegans Microbiome Resource.</title>
        <authorList>
            <person name="Dirksen P."/>
            <person name="Assie A."/>
            <person name="Zimmermann J."/>
            <person name="Zhang F."/>
            <person name="Tietje A.M."/>
            <person name="Marsh S.A."/>
            <person name="Felix M.A."/>
            <person name="Shapira M."/>
            <person name="Kaleta C."/>
            <person name="Schulenburg H."/>
            <person name="Samuel B."/>
        </authorList>
    </citation>
    <scope>NUCLEOTIDE SEQUENCE [LARGE SCALE GENOMIC DNA]</scope>
    <source>
        <strain evidence="2 3">BIGb0172</strain>
    </source>
</reference>
<dbReference type="RefSeq" id="WP_182326326.1">
    <property type="nucleotide sequence ID" value="NZ_CP058554.1"/>
</dbReference>
<feature type="transmembrane region" description="Helical" evidence="1">
    <location>
        <begin position="20"/>
        <end position="40"/>
    </location>
</feature>
<keyword evidence="3" id="KW-1185">Reference proteome</keyword>
<protein>
    <submittedName>
        <fullName evidence="2">Uncharacterized protein</fullName>
    </submittedName>
</protein>
<sequence>MKTSAQKRPPRTGLLGQHAWFDGTFIVGTLGLALGLTGIASFSPAMLIAVVLIDTWLFANPHVVATFTRIGASLVHVRRYRFLIFGLPVIVLGGVVATALAYEISGLFTLYFIAQSYHVARQSFGVARAYRRAGSTQPFQADRLSETLIYMVAAWGLLARCAESPKTFLEYPIELPAVPTQVAEIAGVATIVCGAWWLWRLAHKALAREIDWRHDGFVASHVCANLAAYIWITDITLGWLVINLWHNLQYLQFVWVQNIRRDAEKSSERTSTTLFWKSARQYICLCLLLGALLYLAVDWVGTQLLWLGLPTVLIAHFTLNFHHYLVDGVIWKQHRAPSPCSAAARG</sequence>
<feature type="transmembrane region" description="Helical" evidence="1">
    <location>
        <begin position="304"/>
        <end position="325"/>
    </location>
</feature>
<name>A0A7G5ED22_9BURK</name>
<feature type="transmembrane region" description="Helical" evidence="1">
    <location>
        <begin position="279"/>
        <end position="297"/>
    </location>
</feature>
<dbReference type="Proteomes" id="UP000515240">
    <property type="component" value="Chromosome"/>
</dbReference>
<evidence type="ECO:0000313" key="3">
    <source>
        <dbReference type="Proteomes" id="UP000515240"/>
    </source>
</evidence>
<accession>A0A7G5ED22</accession>
<feature type="transmembrane region" description="Helical" evidence="1">
    <location>
        <begin position="80"/>
        <end position="102"/>
    </location>
</feature>